<keyword evidence="3" id="KW-0472">Membrane</keyword>
<evidence type="ECO:0000259" key="4">
    <source>
        <dbReference type="Pfam" id="PF10145"/>
    </source>
</evidence>
<dbReference type="GeneID" id="69540009"/>
<proteinExistence type="predicted"/>
<dbReference type="RefSeq" id="WP_015872378.1">
    <property type="nucleotide sequence ID" value="NC_012779.2"/>
</dbReference>
<dbReference type="AlphaFoldDB" id="C5BEQ2"/>
<accession>C5BEQ2</accession>
<dbReference type="NCBIfam" id="TIGR01760">
    <property type="entry name" value="tape_meas_TP901"/>
    <property type="match status" value="1"/>
</dbReference>
<keyword evidence="2" id="KW-0175">Coiled coil</keyword>
<organism evidence="5 6">
    <name type="scientific">Edwardsiella ictaluri (strain 93-146)</name>
    <dbReference type="NCBI Taxonomy" id="634503"/>
    <lineage>
        <taxon>Bacteria</taxon>
        <taxon>Pseudomonadati</taxon>
        <taxon>Pseudomonadota</taxon>
        <taxon>Gammaproteobacteria</taxon>
        <taxon>Enterobacterales</taxon>
        <taxon>Hafniaceae</taxon>
        <taxon>Edwardsiella</taxon>
    </lineage>
</organism>
<dbReference type="PANTHER" id="PTHR37813:SF1">
    <property type="entry name" value="FELS-2 PROPHAGE PROTEIN"/>
    <property type="match status" value="1"/>
</dbReference>
<feature type="transmembrane region" description="Helical" evidence="3">
    <location>
        <begin position="616"/>
        <end position="635"/>
    </location>
</feature>
<reference evidence="6" key="1">
    <citation type="submission" date="2009-03" db="EMBL/GenBank/DDBJ databases">
        <title>Complete genome sequence of Edwardsiella ictaluri 93-146.</title>
        <authorList>
            <person name="Williams M.L."/>
            <person name="Gillaspy A.F."/>
            <person name="Dyer D.W."/>
            <person name="Thune R.L."/>
            <person name="Waldbieser G.C."/>
            <person name="Schuster S.C."/>
            <person name="Gipson J."/>
            <person name="Zaitshik J."/>
            <person name="Landry C."/>
            <person name="Lawrence M.L."/>
        </authorList>
    </citation>
    <scope>NUCLEOTIDE SEQUENCE [LARGE SCALE GENOMIC DNA]</scope>
    <source>
        <strain evidence="6">93-146</strain>
    </source>
</reference>
<evidence type="ECO:0000256" key="3">
    <source>
        <dbReference type="SAM" id="Phobius"/>
    </source>
</evidence>
<feature type="domain" description="Phage tail tape measure protein" evidence="4">
    <location>
        <begin position="240"/>
        <end position="446"/>
    </location>
</feature>
<gene>
    <name evidence="5" type="ordered locus">NT01EI_3140</name>
</gene>
<sequence>MSTQNLRLQVLLNAVDKITQPLRAVSRQSSETAKALKIAQQQVKDLSGQTGKIDGYRKLARDIAITGNQLKQAQDRVRTLSTAMQNSTAPTAAMRREFERAQQEAQRLKERYGQLTQTQQRSRTALRNTGIDTRNLSQHQRELRQKLENANRSVEEQRRRLERLNRQQQRMNSAKASYAGTMQTRNKLAGFGATATATGVGMLYGGARVMMPGYDFDVGMSRVQALTRTDKNSAELKRLRKQSRELGASTSFTANDVAQGQGFLAMAGYTPDNIEQAMPHMLDLSKAAGMDSQLAEVADIASNIQSAYKIPAEQMQRMADALTFTFTTSNTDLRMLGETMKYVGPAAQAAGQDFETMSAMAGMLGNVGVQGSQAGTSLRMALVRLAKQPKAASEALDSLGVSVADSAGRMKPMPQLLSEISASFKKLGIDGAGNAQKLAYISKIFGTESTSALAELLDKQASLDPSQRIEAYAEQVKGALGTAGTVAKTMADNMKGDMQGLQSAWEDLGIEMFESVDSPLRRITQRITGILRAIGSWMKANPQLTATLVKITATIGAFAVALGTVSLVLAGILGPIAVLKLSLSVLGIKGGSALGLLMNAVKGVGNAVIWLSRVMLANPILAMIALIAGAAILIWQNWEWLGPKFTALWNGFRQVCNDVLNNILAITHTVWEGIKSFLSSCWNGLVNLMLNWTLPGLIYQHWDTIKISTIEVWNNIVAFLGQIWNGITAIAAGAWEGIKTIVSTALNTIISFFTHWNLSTVFTTVWDGVINSCSNLPARFTKIGGNIMEGLKQGIFAKWESVKQGVLDLGSSISNWFKDKLGIHSPSRVFAEMGRYTVDGLAIGIEGNTQAALASIGYLSKRLVAAGAGLTLSAAAVAMPPISALPDNRAPLSPSSVAAPAASSRPITIHIHAAPGMNEQQLAKLVVQELDRRERQNAARNRSSLRDID</sequence>
<reference evidence="5 6" key="2">
    <citation type="journal article" date="2012" name="J. Bacteriol.">
        <title>Genome Sequence of Edwardsiella ictaluri 93-146, a Strain Associated with a Natural Channel Catfish Outbreak of Enteric Septicemia of Catfish.</title>
        <authorList>
            <person name="Williams M.L."/>
            <person name="Gillaspy A.F."/>
            <person name="Dyer D.W."/>
            <person name="Thune R.L."/>
            <person name="Waldbieser G.C."/>
            <person name="Schuster S.C."/>
            <person name="Gipson J."/>
            <person name="Zaitshik J."/>
            <person name="Landry C."/>
            <person name="Banes M.M."/>
            <person name="Lawrence M.L."/>
        </authorList>
    </citation>
    <scope>NUCLEOTIDE SEQUENCE [LARGE SCALE GENOMIC DNA]</scope>
    <source>
        <strain evidence="5 6">93-146</strain>
    </source>
</reference>
<evidence type="ECO:0000256" key="2">
    <source>
        <dbReference type="SAM" id="Coils"/>
    </source>
</evidence>
<dbReference type="Proteomes" id="UP000001485">
    <property type="component" value="Chromosome"/>
</dbReference>
<dbReference type="OrthoDB" id="8019720at2"/>
<feature type="coiled-coil region" evidence="2">
    <location>
        <begin position="56"/>
        <end position="174"/>
    </location>
</feature>
<dbReference type="InterPro" id="IPR010090">
    <property type="entry name" value="Phage_tape_meas"/>
</dbReference>
<dbReference type="KEGG" id="eic:NT01EI_3140"/>
<keyword evidence="3" id="KW-1133">Transmembrane helix</keyword>
<dbReference type="PATRIC" id="fig|634503.3.peg.2803"/>
<dbReference type="Pfam" id="PF10145">
    <property type="entry name" value="PhageMin_Tail"/>
    <property type="match status" value="1"/>
</dbReference>
<evidence type="ECO:0000313" key="5">
    <source>
        <dbReference type="EMBL" id="ACR70290.2"/>
    </source>
</evidence>
<keyword evidence="3" id="KW-0812">Transmembrane</keyword>
<feature type="transmembrane region" description="Helical" evidence="3">
    <location>
        <begin position="555"/>
        <end position="579"/>
    </location>
</feature>
<name>C5BEQ2_EDWI9</name>
<protein>
    <submittedName>
        <fullName evidence="5">Phage tail tape measure protein, family, putative</fullName>
    </submittedName>
</protein>
<dbReference type="PANTHER" id="PTHR37813">
    <property type="entry name" value="FELS-2 PROPHAGE PROTEIN"/>
    <property type="match status" value="1"/>
</dbReference>
<dbReference type="HOGENOM" id="CLU_006757_2_0_6"/>
<evidence type="ECO:0000313" key="6">
    <source>
        <dbReference type="Proteomes" id="UP000001485"/>
    </source>
</evidence>
<keyword evidence="1" id="KW-1188">Viral release from host cell</keyword>
<evidence type="ECO:0000256" key="1">
    <source>
        <dbReference type="ARBA" id="ARBA00022612"/>
    </source>
</evidence>
<dbReference type="EMBL" id="CP001600">
    <property type="protein sequence ID" value="ACR70290.2"/>
    <property type="molecule type" value="Genomic_DNA"/>
</dbReference>